<dbReference type="PROSITE" id="PS00683">
    <property type="entry name" value="RHODANESE_2"/>
    <property type="match status" value="1"/>
</dbReference>
<evidence type="ECO:0000256" key="1">
    <source>
        <dbReference type="RuleBase" id="RU000507"/>
    </source>
</evidence>
<evidence type="ECO:0000256" key="2">
    <source>
        <dbReference type="SAM" id="SignalP"/>
    </source>
</evidence>
<dbReference type="HOGENOM" id="CLU_089574_0_2_1"/>
<keyword evidence="5" id="KW-1185">Reference proteome</keyword>
<dbReference type="SUPFAM" id="SSF52821">
    <property type="entry name" value="Rhodanese/Cell cycle control phosphatase"/>
    <property type="match status" value="1"/>
</dbReference>
<protein>
    <recommendedName>
        <fullName evidence="1">Sulfurtransferase</fullName>
    </recommendedName>
</protein>
<evidence type="ECO:0000313" key="4">
    <source>
        <dbReference type="Ensembl" id="ENSOANP00000014235.2"/>
    </source>
</evidence>
<dbReference type="Proteomes" id="UP000002279">
    <property type="component" value="Unplaced"/>
</dbReference>
<dbReference type="eggNOG" id="KOG1530">
    <property type="taxonomic scope" value="Eukaryota"/>
</dbReference>
<dbReference type="FunCoup" id="F7GE64">
    <property type="interactions" value="379"/>
</dbReference>
<dbReference type="OMA" id="HYPGGWK"/>
<proteinExistence type="predicted"/>
<dbReference type="Pfam" id="PF00581">
    <property type="entry name" value="Rhodanese"/>
    <property type="match status" value="1"/>
</dbReference>
<dbReference type="GO" id="GO:0004792">
    <property type="term" value="F:thiosulfate-cyanide sulfurtransferase activity"/>
    <property type="evidence" value="ECO:0007669"/>
    <property type="project" value="InterPro"/>
</dbReference>
<feature type="signal peptide" evidence="2">
    <location>
        <begin position="1"/>
        <end position="17"/>
    </location>
</feature>
<dbReference type="PANTHER" id="PTHR44086">
    <property type="entry name" value="THIOSULFATE SULFURTRANSFERASE RDL2, MITOCHONDRIAL-RELATED"/>
    <property type="match status" value="1"/>
</dbReference>
<evidence type="ECO:0000313" key="5">
    <source>
        <dbReference type="Proteomes" id="UP000002279"/>
    </source>
</evidence>
<organism evidence="4 5">
    <name type="scientific">Ornithorhynchus anatinus</name>
    <name type="common">Duckbill platypus</name>
    <dbReference type="NCBI Taxonomy" id="9258"/>
    <lineage>
        <taxon>Eukaryota</taxon>
        <taxon>Metazoa</taxon>
        <taxon>Chordata</taxon>
        <taxon>Craniata</taxon>
        <taxon>Vertebrata</taxon>
        <taxon>Euteleostomi</taxon>
        <taxon>Mammalia</taxon>
        <taxon>Monotremata</taxon>
        <taxon>Ornithorhynchidae</taxon>
        <taxon>Ornithorhynchus</taxon>
    </lineage>
</organism>
<dbReference type="InterPro" id="IPR036873">
    <property type="entry name" value="Rhodanese-like_dom_sf"/>
</dbReference>
<feature type="domain" description="Rhodanese" evidence="3">
    <location>
        <begin position="75"/>
        <end position="177"/>
    </location>
</feature>
<accession>F7GE64</accession>
<feature type="chain" id="PRO_5027900545" description="Sulfurtransferase" evidence="2">
    <location>
        <begin position="18"/>
        <end position="178"/>
    </location>
</feature>
<evidence type="ECO:0000259" key="3">
    <source>
        <dbReference type="PROSITE" id="PS50206"/>
    </source>
</evidence>
<dbReference type="AlphaFoldDB" id="F7GE64"/>
<dbReference type="Gene3D" id="3.40.250.10">
    <property type="entry name" value="Rhodanese-like domain"/>
    <property type="match status" value="1"/>
</dbReference>
<sequence length="178" mass="19195">MWARGLGLLLLLRGAAPGGGGGGGGLEACRAPGSCWARPRGPSRGGLKTVKGSSCHLCTDVSQSITYQELKDLLHSKTTVLIDVREVWELKDHGRIPGSINIPLAEVAEALQMNPSDFKDKYRQAMPSKSDRVVFSCLAGVRSKQALATALSLGFKSAQHYPGGWKEWTSYEFPPKNE</sequence>
<dbReference type="InterPro" id="IPR001763">
    <property type="entry name" value="Rhodanese-like_dom"/>
</dbReference>
<dbReference type="PANTHER" id="PTHR44086:SF10">
    <property type="entry name" value="THIOSULFATE SULFURTRANSFERASE_RHODANESE-LIKE DOMAIN-CONTAINING PROTEIN 3"/>
    <property type="match status" value="1"/>
</dbReference>
<dbReference type="STRING" id="9258.ENSOANP00000014235"/>
<keyword evidence="2" id="KW-0732">Signal</keyword>
<dbReference type="InterPro" id="IPR001307">
    <property type="entry name" value="Thiosulphate_STrfase_CS"/>
</dbReference>
<reference evidence="4" key="1">
    <citation type="submission" date="2025-08" db="UniProtKB">
        <authorList>
            <consortium name="Ensembl"/>
        </authorList>
    </citation>
    <scope>IDENTIFICATION</scope>
    <source>
        <strain evidence="4">Glennie</strain>
    </source>
</reference>
<dbReference type="InParanoid" id="F7GE64"/>
<dbReference type="Bgee" id="ENSOANG00000008939">
    <property type="expression patterns" value="Expressed in ovary and 8 other cell types or tissues"/>
</dbReference>
<dbReference type="GeneTree" id="ENSGT00940000163155"/>
<gene>
    <name evidence="4" type="primary">TSTD3</name>
</gene>
<dbReference type="Ensembl" id="ENSOANT00000014238.2">
    <property type="protein sequence ID" value="ENSOANP00000014235.2"/>
    <property type="gene ID" value="ENSOANG00000008939.2"/>
</dbReference>
<name>F7GE64_ORNAN</name>
<reference evidence="4" key="2">
    <citation type="submission" date="2025-09" db="UniProtKB">
        <authorList>
            <consortium name="Ensembl"/>
        </authorList>
    </citation>
    <scope>IDENTIFICATION</scope>
    <source>
        <strain evidence="4">Glennie</strain>
    </source>
</reference>
<dbReference type="SMART" id="SM00450">
    <property type="entry name" value="RHOD"/>
    <property type="match status" value="1"/>
</dbReference>
<dbReference type="CDD" id="cd01519">
    <property type="entry name" value="RHOD_HSP67B2"/>
    <property type="match status" value="1"/>
</dbReference>
<dbReference type="PROSITE" id="PS50206">
    <property type="entry name" value="RHODANESE_3"/>
    <property type="match status" value="1"/>
</dbReference>
<keyword evidence="1" id="KW-0808">Transferase</keyword>